<name>A0A8H4PPQ6_9HYPO</name>
<gene>
    <name evidence="2" type="ORF">G6O67_004593</name>
</gene>
<protein>
    <submittedName>
        <fullName evidence="2">Uncharacterized protein</fullName>
    </submittedName>
</protein>
<reference evidence="2 3" key="1">
    <citation type="journal article" date="2020" name="Genome Biol. Evol.">
        <title>A new high-quality draft genome assembly of the Chinese cordyceps Ophiocordyceps sinensis.</title>
        <authorList>
            <person name="Shu R."/>
            <person name="Zhang J."/>
            <person name="Meng Q."/>
            <person name="Zhang H."/>
            <person name="Zhou G."/>
            <person name="Li M."/>
            <person name="Wu P."/>
            <person name="Zhao Y."/>
            <person name="Chen C."/>
            <person name="Qin Q."/>
        </authorList>
    </citation>
    <scope>NUCLEOTIDE SEQUENCE [LARGE SCALE GENOMIC DNA]</scope>
    <source>
        <strain evidence="2 3">IOZ07</strain>
    </source>
</reference>
<sequence length="438" mass="46514">METKDARLTVVKCWIGSAHGVSIHDGEIIMDAVRKGAHAVAAAATASSQRIRERPWQSRSVCTLRMAESNSHLVEEKGRKGLDAANPVDGIDGVDDLVPSRRPLVDDARAAIPGARADNVIVLERLGRNHPHLALAAGPKSVEALEILVVGRTAAAGAQDAAARGHELQVDLGDVPDAVTDVWAIRGQVDAQGGLGCRFQGVGDADLDGFNAVIRLLAAVAVDRCGPRARHQGFGDGKLAHGSHLDADRLLGHVLQRHLVDLYDADVVARGALLDGKINGPLAGGVDDVLFLFPLQHLERVDLARDLGNGRTDGVGRALVDGMDALVDSGQLLRHEDGAAADEKDMDRGRRDLHLVDERLELGLDLAAGEVDRRPGHAVDELGVSERGHAGRNSHIRRRQRRPAKDPGLLAKQVADGARADGDGVRPGRIHRHLAAAP</sequence>
<evidence type="ECO:0000313" key="2">
    <source>
        <dbReference type="EMBL" id="KAF4508180.1"/>
    </source>
</evidence>
<feature type="compositionally biased region" description="Basic and acidic residues" evidence="1">
    <location>
        <begin position="377"/>
        <end position="389"/>
    </location>
</feature>
<dbReference type="Proteomes" id="UP000557566">
    <property type="component" value="Unassembled WGS sequence"/>
</dbReference>
<proteinExistence type="predicted"/>
<feature type="region of interest" description="Disordered" evidence="1">
    <location>
        <begin position="377"/>
        <end position="427"/>
    </location>
</feature>
<dbReference type="AlphaFoldDB" id="A0A8H4PPQ6"/>
<dbReference type="EMBL" id="JAAVMX010000005">
    <property type="protein sequence ID" value="KAF4508180.1"/>
    <property type="molecule type" value="Genomic_DNA"/>
</dbReference>
<comment type="caution">
    <text evidence="2">The sequence shown here is derived from an EMBL/GenBank/DDBJ whole genome shotgun (WGS) entry which is preliminary data.</text>
</comment>
<evidence type="ECO:0000313" key="3">
    <source>
        <dbReference type="Proteomes" id="UP000557566"/>
    </source>
</evidence>
<feature type="compositionally biased region" description="Basic residues" evidence="1">
    <location>
        <begin position="390"/>
        <end position="402"/>
    </location>
</feature>
<evidence type="ECO:0000256" key="1">
    <source>
        <dbReference type="SAM" id="MobiDB-lite"/>
    </source>
</evidence>
<organism evidence="2 3">
    <name type="scientific">Ophiocordyceps sinensis</name>
    <dbReference type="NCBI Taxonomy" id="72228"/>
    <lineage>
        <taxon>Eukaryota</taxon>
        <taxon>Fungi</taxon>
        <taxon>Dikarya</taxon>
        <taxon>Ascomycota</taxon>
        <taxon>Pezizomycotina</taxon>
        <taxon>Sordariomycetes</taxon>
        <taxon>Hypocreomycetidae</taxon>
        <taxon>Hypocreales</taxon>
        <taxon>Ophiocordycipitaceae</taxon>
        <taxon>Ophiocordyceps</taxon>
    </lineage>
</organism>
<keyword evidence="3" id="KW-1185">Reference proteome</keyword>
<accession>A0A8H4PPQ6</accession>